<dbReference type="InterPro" id="IPR018392">
    <property type="entry name" value="LysM"/>
</dbReference>
<dbReference type="CDD" id="cd00118">
    <property type="entry name" value="LysM"/>
    <property type="match status" value="1"/>
</dbReference>
<name>A0ABX0DAG0_9MICC</name>
<feature type="region of interest" description="Disordered" evidence="1">
    <location>
        <begin position="144"/>
        <end position="211"/>
    </location>
</feature>
<feature type="compositionally biased region" description="Gly residues" evidence="1">
    <location>
        <begin position="147"/>
        <end position="162"/>
    </location>
</feature>
<dbReference type="RefSeq" id="WP_165182135.1">
    <property type="nucleotide sequence ID" value="NZ_JAAKZI010000016.1"/>
</dbReference>
<dbReference type="Proteomes" id="UP000479226">
    <property type="component" value="Unassembled WGS sequence"/>
</dbReference>
<accession>A0ABX0DAG0</accession>
<dbReference type="EMBL" id="JAAKZI010000016">
    <property type="protein sequence ID" value="NGN83909.1"/>
    <property type="molecule type" value="Genomic_DNA"/>
</dbReference>
<comment type="caution">
    <text evidence="3">The sequence shown here is derived from an EMBL/GenBank/DDBJ whole genome shotgun (WGS) entry which is preliminary data.</text>
</comment>
<evidence type="ECO:0008006" key="5">
    <source>
        <dbReference type="Google" id="ProtNLM"/>
    </source>
</evidence>
<feature type="transmembrane region" description="Helical" evidence="2">
    <location>
        <begin position="98"/>
        <end position="115"/>
    </location>
</feature>
<evidence type="ECO:0000256" key="1">
    <source>
        <dbReference type="SAM" id="MobiDB-lite"/>
    </source>
</evidence>
<keyword evidence="2" id="KW-1133">Transmembrane helix</keyword>
<protein>
    <recommendedName>
        <fullName evidence="5">LysM domain-containing protein</fullName>
    </recommendedName>
</protein>
<evidence type="ECO:0000313" key="4">
    <source>
        <dbReference type="Proteomes" id="UP000479226"/>
    </source>
</evidence>
<keyword evidence="2" id="KW-0812">Transmembrane</keyword>
<dbReference type="InterPro" id="IPR036779">
    <property type="entry name" value="LysM_dom_sf"/>
</dbReference>
<keyword evidence="2" id="KW-0472">Membrane</keyword>
<keyword evidence="4" id="KW-1185">Reference proteome</keyword>
<feature type="transmembrane region" description="Helical" evidence="2">
    <location>
        <begin position="49"/>
        <end position="77"/>
    </location>
</feature>
<sequence>MKKQLGADAAMVVAILVLGASLVFAGSTLLRHRLAGGAGPLRLEELIGALSAGAGIAVALWWLVALLGALISTVAHLSGRPRLAAGAAAWSPAFMRRLVAAVLGLNLMAAPMAMAEGGATAPVDPSWRAGTVAAAPAIPGVAATAGESGGDTGGAGVAGGMGVNPAWTPHGPATDPGPLVSPARRPATGLPATGQRSSNDRDRPVPESGAGTVVVQGGDSLWSIVATALGPDASDVEVADAWPRWYQANRAVIGPDPNIILPGQVLLTPFS</sequence>
<gene>
    <name evidence="3" type="ORF">G6N77_10615</name>
</gene>
<proteinExistence type="predicted"/>
<organism evidence="3 4">
    <name type="scientific">Arthrobacter silviterrae</name>
    <dbReference type="NCBI Taxonomy" id="2026658"/>
    <lineage>
        <taxon>Bacteria</taxon>
        <taxon>Bacillati</taxon>
        <taxon>Actinomycetota</taxon>
        <taxon>Actinomycetes</taxon>
        <taxon>Micrococcales</taxon>
        <taxon>Micrococcaceae</taxon>
        <taxon>Arthrobacter</taxon>
    </lineage>
</organism>
<evidence type="ECO:0000313" key="3">
    <source>
        <dbReference type="EMBL" id="NGN83909.1"/>
    </source>
</evidence>
<dbReference type="Gene3D" id="3.10.350.10">
    <property type="entry name" value="LysM domain"/>
    <property type="match status" value="1"/>
</dbReference>
<reference evidence="3 4" key="1">
    <citation type="submission" date="2020-02" db="EMBL/GenBank/DDBJ databases">
        <title>Genome sequence of the type strain DSM 27180 of Arthrobacter silviterrae.</title>
        <authorList>
            <person name="Gao J."/>
            <person name="Sun J."/>
        </authorList>
    </citation>
    <scope>NUCLEOTIDE SEQUENCE [LARGE SCALE GENOMIC DNA]</scope>
    <source>
        <strain evidence="3 4">DSM 27180</strain>
    </source>
</reference>
<evidence type="ECO:0000256" key="2">
    <source>
        <dbReference type="SAM" id="Phobius"/>
    </source>
</evidence>